<protein>
    <recommendedName>
        <fullName evidence="4">DUF3592 domain-containing protein</fullName>
    </recommendedName>
</protein>
<evidence type="ECO:0000313" key="2">
    <source>
        <dbReference type="EMBL" id="MFD2907180.1"/>
    </source>
</evidence>
<organism evidence="2 3">
    <name type="scientific">Flavobacterium ardleyense</name>
    <dbReference type="NCBI Taxonomy" id="2038737"/>
    <lineage>
        <taxon>Bacteria</taxon>
        <taxon>Pseudomonadati</taxon>
        <taxon>Bacteroidota</taxon>
        <taxon>Flavobacteriia</taxon>
        <taxon>Flavobacteriales</taxon>
        <taxon>Flavobacteriaceae</taxon>
        <taxon>Flavobacterium</taxon>
    </lineage>
</organism>
<keyword evidence="1" id="KW-0812">Transmembrane</keyword>
<gene>
    <name evidence="2" type="ORF">ACFSX9_00385</name>
</gene>
<feature type="transmembrane region" description="Helical" evidence="1">
    <location>
        <begin position="101"/>
        <end position="120"/>
    </location>
</feature>
<proteinExistence type="predicted"/>
<dbReference type="RefSeq" id="WP_379802983.1">
    <property type="nucleotide sequence ID" value="NZ_JBHUOL010000001.1"/>
</dbReference>
<keyword evidence="3" id="KW-1185">Reference proteome</keyword>
<evidence type="ECO:0000313" key="3">
    <source>
        <dbReference type="Proteomes" id="UP001597549"/>
    </source>
</evidence>
<dbReference type="EMBL" id="JBHUOL010000001">
    <property type="protein sequence ID" value="MFD2907180.1"/>
    <property type="molecule type" value="Genomic_DNA"/>
</dbReference>
<comment type="caution">
    <text evidence="2">The sequence shown here is derived from an EMBL/GenBank/DDBJ whole genome shotgun (WGS) entry which is preliminary data.</text>
</comment>
<evidence type="ECO:0008006" key="4">
    <source>
        <dbReference type="Google" id="ProtNLM"/>
    </source>
</evidence>
<dbReference type="Proteomes" id="UP001597549">
    <property type="component" value="Unassembled WGS sequence"/>
</dbReference>
<reference evidence="3" key="1">
    <citation type="journal article" date="2019" name="Int. J. Syst. Evol. Microbiol.">
        <title>The Global Catalogue of Microorganisms (GCM) 10K type strain sequencing project: providing services to taxonomists for standard genome sequencing and annotation.</title>
        <authorList>
            <consortium name="The Broad Institute Genomics Platform"/>
            <consortium name="The Broad Institute Genome Sequencing Center for Infectious Disease"/>
            <person name="Wu L."/>
            <person name="Ma J."/>
        </authorList>
    </citation>
    <scope>NUCLEOTIDE SEQUENCE [LARGE SCALE GENOMIC DNA]</scope>
    <source>
        <strain evidence="3">KCTC 52644</strain>
    </source>
</reference>
<evidence type="ECO:0000256" key="1">
    <source>
        <dbReference type="SAM" id="Phobius"/>
    </source>
</evidence>
<name>A0ABW5Z3M9_9FLAO</name>
<sequence length="127" mass="14991">MIKLKFFVCITVNIVLFTLAIAGYKNIYKNKEIVQKQNPIVVKIVDITYRAKSASTCRVQYKNKDYNDISFSEKAKVGDVNYSDFYYDAENDLVFYKDENIGAFYVVLVMSFFSLLLWFIPKRKFIW</sequence>
<feature type="transmembrane region" description="Helical" evidence="1">
    <location>
        <begin position="7"/>
        <end position="24"/>
    </location>
</feature>
<keyword evidence="1" id="KW-1133">Transmembrane helix</keyword>
<accession>A0ABW5Z3M9</accession>
<keyword evidence="1" id="KW-0472">Membrane</keyword>